<dbReference type="PANTHER" id="PTHR30043:SF1">
    <property type="entry name" value="ABC TRANSPORT SYSTEM PERMEASE PROTEIN P69"/>
    <property type="match status" value="1"/>
</dbReference>
<keyword evidence="6 7" id="KW-0472">Membrane</keyword>
<dbReference type="InterPro" id="IPR035906">
    <property type="entry name" value="MetI-like_sf"/>
</dbReference>
<dbReference type="EMBL" id="JBHFNT010000054">
    <property type="protein sequence ID" value="MFB2834176.1"/>
    <property type="molecule type" value="Genomic_DNA"/>
</dbReference>
<evidence type="ECO:0000313" key="9">
    <source>
        <dbReference type="EMBL" id="MFB2834176.1"/>
    </source>
</evidence>
<protein>
    <submittedName>
        <fullName evidence="9">Phosphonate ABC transporter, permease protein PhnE</fullName>
    </submittedName>
</protein>
<evidence type="ECO:0000256" key="6">
    <source>
        <dbReference type="ARBA" id="ARBA00023136"/>
    </source>
</evidence>
<reference evidence="9 10" key="1">
    <citation type="submission" date="2024-09" db="EMBL/GenBank/DDBJ databases">
        <title>Floridaenema gen nov. (Aerosakkonemataceae, Aerosakkonematales ord. nov., Cyanobacteria) from benthic tropical and subtropical fresh waters, with the description of four new species.</title>
        <authorList>
            <person name="Moretto J.A."/>
            <person name="Berthold D.E."/>
            <person name="Lefler F.W."/>
            <person name="Huang I.-S."/>
            <person name="Laughinghouse H. IV."/>
        </authorList>
    </citation>
    <scope>NUCLEOTIDE SEQUENCE [LARGE SCALE GENOMIC DNA]</scope>
    <source>
        <strain evidence="9 10">BLCC-F167</strain>
    </source>
</reference>
<dbReference type="PANTHER" id="PTHR30043">
    <property type="entry name" value="PHOSPHONATES TRANSPORT SYSTEM PERMEASE PROTEIN"/>
    <property type="match status" value="1"/>
</dbReference>
<evidence type="ECO:0000256" key="3">
    <source>
        <dbReference type="ARBA" id="ARBA00022475"/>
    </source>
</evidence>
<dbReference type="Proteomes" id="UP001576780">
    <property type="component" value="Unassembled WGS sequence"/>
</dbReference>
<evidence type="ECO:0000313" key="10">
    <source>
        <dbReference type="Proteomes" id="UP001576780"/>
    </source>
</evidence>
<keyword evidence="10" id="KW-1185">Reference proteome</keyword>
<gene>
    <name evidence="9" type="primary">phnE</name>
    <name evidence="9" type="ORF">ACE1CA_06540</name>
</gene>
<dbReference type="RefSeq" id="WP_413276616.1">
    <property type="nucleotide sequence ID" value="NZ_JBHFNT010000054.1"/>
</dbReference>
<comment type="similarity">
    <text evidence="7">Belongs to the binding-protein-dependent transport system permease family.</text>
</comment>
<evidence type="ECO:0000256" key="5">
    <source>
        <dbReference type="ARBA" id="ARBA00022989"/>
    </source>
</evidence>
<comment type="caution">
    <text evidence="9">The sequence shown here is derived from an EMBL/GenBank/DDBJ whole genome shotgun (WGS) entry which is preliminary data.</text>
</comment>
<name>A0ABV4WGT4_9CYAN</name>
<accession>A0ABV4WGT4</accession>
<feature type="transmembrane region" description="Helical" evidence="7">
    <location>
        <begin position="212"/>
        <end position="231"/>
    </location>
</feature>
<dbReference type="InterPro" id="IPR005769">
    <property type="entry name" value="PhnE/PtxC"/>
</dbReference>
<evidence type="ECO:0000256" key="7">
    <source>
        <dbReference type="RuleBase" id="RU363032"/>
    </source>
</evidence>
<sequence length="274" mass="30279">MIKTFKTLKFKHPLFFKSVKQLLILLAVIAVYTWALQGLQIDLKLLKDSWPYIVDFITRLWPPDLSILDIAIVRLIETIQMSIWGTTIGAILSLPLAVLSARNLAPRWLQLCANFLQNLVRSVPSIVLGLLFVAATGLGAPAGTLALGIYTIGYLAKFYQEAIESVDRRSIESLQVCGASWLQIAQYGILPQVLPLGLGYTLYMFEYNIRAASVLGVVGAGGIGFELVNYIKGFEYNKATTMMLVLLVVVTAIDALSSKLRQNLEANNRSLDKN</sequence>
<dbReference type="SUPFAM" id="SSF161098">
    <property type="entry name" value="MetI-like"/>
    <property type="match status" value="1"/>
</dbReference>
<dbReference type="NCBIfam" id="TIGR01097">
    <property type="entry name" value="PhnE"/>
    <property type="match status" value="1"/>
</dbReference>
<feature type="transmembrane region" description="Helical" evidence="7">
    <location>
        <begin position="83"/>
        <end position="105"/>
    </location>
</feature>
<dbReference type="Pfam" id="PF00528">
    <property type="entry name" value="BPD_transp_1"/>
    <property type="match status" value="1"/>
</dbReference>
<keyword evidence="3" id="KW-1003">Cell membrane</keyword>
<dbReference type="InterPro" id="IPR000515">
    <property type="entry name" value="MetI-like"/>
</dbReference>
<feature type="transmembrane region" description="Helical" evidence="7">
    <location>
        <begin position="126"/>
        <end position="150"/>
    </location>
</feature>
<proteinExistence type="inferred from homology"/>
<evidence type="ECO:0000256" key="4">
    <source>
        <dbReference type="ARBA" id="ARBA00022692"/>
    </source>
</evidence>
<feature type="domain" description="ABC transmembrane type-1" evidence="8">
    <location>
        <begin position="75"/>
        <end position="257"/>
    </location>
</feature>
<comment type="subcellular location">
    <subcellularLocation>
        <location evidence="1 7">Cell membrane</location>
        <topology evidence="1 7">Multi-pass membrane protein</topology>
    </subcellularLocation>
</comment>
<keyword evidence="5 7" id="KW-1133">Transmembrane helix</keyword>
<evidence type="ECO:0000256" key="1">
    <source>
        <dbReference type="ARBA" id="ARBA00004651"/>
    </source>
</evidence>
<keyword evidence="4 7" id="KW-0812">Transmembrane</keyword>
<evidence type="ECO:0000259" key="8">
    <source>
        <dbReference type="PROSITE" id="PS50928"/>
    </source>
</evidence>
<organism evidence="9 10">
    <name type="scientific">Floridaenema evergladense BLCC-F167</name>
    <dbReference type="NCBI Taxonomy" id="3153639"/>
    <lineage>
        <taxon>Bacteria</taxon>
        <taxon>Bacillati</taxon>
        <taxon>Cyanobacteriota</taxon>
        <taxon>Cyanophyceae</taxon>
        <taxon>Oscillatoriophycideae</taxon>
        <taxon>Aerosakkonematales</taxon>
        <taxon>Aerosakkonemataceae</taxon>
        <taxon>Floridanema</taxon>
        <taxon>Floridanema evergladense</taxon>
    </lineage>
</organism>
<dbReference type="PROSITE" id="PS50928">
    <property type="entry name" value="ABC_TM1"/>
    <property type="match status" value="1"/>
</dbReference>
<dbReference type="Gene3D" id="1.10.3720.10">
    <property type="entry name" value="MetI-like"/>
    <property type="match status" value="1"/>
</dbReference>
<evidence type="ECO:0000256" key="2">
    <source>
        <dbReference type="ARBA" id="ARBA00022448"/>
    </source>
</evidence>
<keyword evidence="2 7" id="KW-0813">Transport</keyword>